<dbReference type="InterPro" id="IPR008920">
    <property type="entry name" value="TF_FadR/GntR_C"/>
</dbReference>
<dbReference type="Gene3D" id="1.20.120.530">
    <property type="entry name" value="GntR ligand-binding domain-like"/>
    <property type="match status" value="1"/>
</dbReference>
<dbReference type="PANTHER" id="PTHR43537">
    <property type="entry name" value="TRANSCRIPTIONAL REGULATOR, GNTR FAMILY"/>
    <property type="match status" value="1"/>
</dbReference>
<dbReference type="Pfam" id="PF00392">
    <property type="entry name" value="GntR"/>
    <property type="match status" value="1"/>
</dbReference>
<evidence type="ECO:0000259" key="4">
    <source>
        <dbReference type="PROSITE" id="PS50949"/>
    </source>
</evidence>
<comment type="caution">
    <text evidence="5">The sequence shown here is derived from an EMBL/GenBank/DDBJ whole genome shotgun (WGS) entry which is preliminary data.</text>
</comment>
<dbReference type="Proteomes" id="UP001548832">
    <property type="component" value="Unassembled WGS sequence"/>
</dbReference>
<dbReference type="SUPFAM" id="SSF48008">
    <property type="entry name" value="GntR ligand-binding domain-like"/>
    <property type="match status" value="1"/>
</dbReference>
<feature type="domain" description="HTH gntR-type" evidence="4">
    <location>
        <begin position="29"/>
        <end position="96"/>
    </location>
</feature>
<dbReference type="PANTHER" id="PTHR43537:SF45">
    <property type="entry name" value="GNTR FAMILY REGULATORY PROTEIN"/>
    <property type="match status" value="1"/>
</dbReference>
<evidence type="ECO:0000313" key="6">
    <source>
        <dbReference type="Proteomes" id="UP001548832"/>
    </source>
</evidence>
<dbReference type="SUPFAM" id="SSF46785">
    <property type="entry name" value="Winged helix' DNA-binding domain"/>
    <property type="match status" value="1"/>
</dbReference>
<dbReference type="CDD" id="cd07377">
    <property type="entry name" value="WHTH_GntR"/>
    <property type="match status" value="1"/>
</dbReference>
<dbReference type="InterPro" id="IPR036388">
    <property type="entry name" value="WH-like_DNA-bd_sf"/>
</dbReference>
<keyword evidence="1" id="KW-0805">Transcription regulation</keyword>
<accession>A0ABV2DE38</accession>
<sequence>MTVTKMSKTAPLSPAFLNKSDAFTKTSGVAAAQQVFSMLLNNILTFKLKPYDELSEARLSEQLGVSRTPVREALARLASLQLVDIFPQRGTVIAPLRAHDLLRSQFLRESLELGLLRRAIRSPERPWLVETLRGELTLQSTLATLRDEQRFYVSDELFHRQIASSAGLPDIWKDISDAKLHMDRFRHLMLASVETLPVIVDQHKAIVDAIERGDVTGAQDAMKKHLRRIFAFLDAAFAAHPEYFERSGPALSQSMTLDD</sequence>
<dbReference type="InterPro" id="IPR011711">
    <property type="entry name" value="GntR_C"/>
</dbReference>
<name>A0ABV2DE38_9HYPH</name>
<keyword evidence="2" id="KW-0238">DNA-binding</keyword>
<dbReference type="EMBL" id="JBEWSZ010000001">
    <property type="protein sequence ID" value="MET2828297.1"/>
    <property type="molecule type" value="Genomic_DNA"/>
</dbReference>
<evidence type="ECO:0000256" key="1">
    <source>
        <dbReference type="ARBA" id="ARBA00023015"/>
    </source>
</evidence>
<dbReference type="InterPro" id="IPR000524">
    <property type="entry name" value="Tscrpt_reg_HTH_GntR"/>
</dbReference>
<reference evidence="5 6" key="1">
    <citation type="submission" date="2024-06" db="EMBL/GenBank/DDBJ databases">
        <authorList>
            <person name="Kim D.-U."/>
        </authorList>
    </citation>
    <scope>NUCLEOTIDE SEQUENCE [LARGE SCALE GENOMIC DNA]</scope>
    <source>
        <strain evidence="5 6">KACC15460</strain>
    </source>
</reference>
<dbReference type="Pfam" id="PF07729">
    <property type="entry name" value="FCD"/>
    <property type="match status" value="1"/>
</dbReference>
<protein>
    <submittedName>
        <fullName evidence="5">GntR family transcriptional regulator</fullName>
    </submittedName>
</protein>
<evidence type="ECO:0000256" key="2">
    <source>
        <dbReference type="ARBA" id="ARBA00023125"/>
    </source>
</evidence>
<dbReference type="InterPro" id="IPR036390">
    <property type="entry name" value="WH_DNA-bd_sf"/>
</dbReference>
<dbReference type="SMART" id="SM00345">
    <property type="entry name" value="HTH_GNTR"/>
    <property type="match status" value="1"/>
</dbReference>
<evidence type="ECO:0000313" key="5">
    <source>
        <dbReference type="EMBL" id="MET2828297.1"/>
    </source>
</evidence>
<dbReference type="RefSeq" id="WP_354460304.1">
    <property type="nucleotide sequence ID" value="NZ_JBEWSZ010000001.1"/>
</dbReference>
<organism evidence="5 6">
    <name type="scientific">Mesorhizobium shangrilense</name>
    <dbReference type="NCBI Taxonomy" id="460060"/>
    <lineage>
        <taxon>Bacteria</taxon>
        <taxon>Pseudomonadati</taxon>
        <taxon>Pseudomonadota</taxon>
        <taxon>Alphaproteobacteria</taxon>
        <taxon>Hyphomicrobiales</taxon>
        <taxon>Phyllobacteriaceae</taxon>
        <taxon>Mesorhizobium</taxon>
    </lineage>
</organism>
<dbReference type="PROSITE" id="PS50949">
    <property type="entry name" value="HTH_GNTR"/>
    <property type="match status" value="1"/>
</dbReference>
<dbReference type="SMART" id="SM00895">
    <property type="entry name" value="FCD"/>
    <property type="match status" value="1"/>
</dbReference>
<keyword evidence="3" id="KW-0804">Transcription</keyword>
<evidence type="ECO:0000256" key="3">
    <source>
        <dbReference type="ARBA" id="ARBA00023163"/>
    </source>
</evidence>
<dbReference type="Gene3D" id="1.10.10.10">
    <property type="entry name" value="Winged helix-like DNA-binding domain superfamily/Winged helix DNA-binding domain"/>
    <property type="match status" value="1"/>
</dbReference>
<keyword evidence="6" id="KW-1185">Reference proteome</keyword>
<gene>
    <name evidence="5" type="ORF">ABVQ20_15045</name>
</gene>
<proteinExistence type="predicted"/>